<evidence type="ECO:0000256" key="1">
    <source>
        <dbReference type="SAM" id="Phobius"/>
    </source>
</evidence>
<proteinExistence type="predicted"/>
<dbReference type="GO" id="GO:0000793">
    <property type="term" value="C:condensed chromosome"/>
    <property type="evidence" value="ECO:0007669"/>
    <property type="project" value="TreeGrafter"/>
</dbReference>
<keyword evidence="3" id="KW-1185">Reference proteome</keyword>
<dbReference type="EMBL" id="OX465080">
    <property type="protein sequence ID" value="CAI9278294.1"/>
    <property type="molecule type" value="Genomic_DNA"/>
</dbReference>
<gene>
    <name evidence="2" type="ORF">LSALG_LOCUS18169</name>
</gene>
<organism evidence="2 3">
    <name type="scientific">Lactuca saligna</name>
    <name type="common">Willowleaf lettuce</name>
    <dbReference type="NCBI Taxonomy" id="75948"/>
    <lineage>
        <taxon>Eukaryota</taxon>
        <taxon>Viridiplantae</taxon>
        <taxon>Streptophyta</taxon>
        <taxon>Embryophyta</taxon>
        <taxon>Tracheophyta</taxon>
        <taxon>Spermatophyta</taxon>
        <taxon>Magnoliopsida</taxon>
        <taxon>eudicotyledons</taxon>
        <taxon>Gunneridae</taxon>
        <taxon>Pentapetalae</taxon>
        <taxon>asterids</taxon>
        <taxon>campanulids</taxon>
        <taxon>Asterales</taxon>
        <taxon>Asteraceae</taxon>
        <taxon>Cichorioideae</taxon>
        <taxon>Cichorieae</taxon>
        <taxon>Lactucinae</taxon>
        <taxon>Lactuca</taxon>
    </lineage>
</organism>
<feature type="transmembrane region" description="Helical" evidence="1">
    <location>
        <begin position="33"/>
        <end position="54"/>
    </location>
</feature>
<accession>A0AA35YQJ9</accession>
<keyword evidence="1" id="KW-1133">Transmembrane helix</keyword>
<keyword evidence="1" id="KW-0472">Membrane</keyword>
<dbReference type="Proteomes" id="UP001177003">
    <property type="component" value="Chromosome 4"/>
</dbReference>
<sequence>MKMVVLLLNGTIFHKIVILTLLSTLSTTDIHKLHFFLIFFLPFCILFVCIFLMFTKRVNVDGNLVKKAVKLALNDLKEKNAGVLLSAHAVKIRSYAPELAKTIASLISSSNDLKFKGECASLLGLQSSHDDAESESIEDNIKQRLTSIIDHNDRQPQTNKRTRESAPLLFNDECFQEPEYAEDEEDDDEVSFSAFDL</sequence>
<keyword evidence="1" id="KW-0812">Transmembrane</keyword>
<protein>
    <submittedName>
        <fullName evidence="2">Uncharacterized protein</fullName>
    </submittedName>
</protein>
<dbReference type="PANTHER" id="PTHR36722:SF1">
    <property type="entry name" value="TYPE 2 DNA TOPOISOMERASE 6 SUBUNIT B-LIKE"/>
    <property type="match status" value="1"/>
</dbReference>
<reference evidence="2" key="1">
    <citation type="submission" date="2023-04" db="EMBL/GenBank/DDBJ databases">
        <authorList>
            <person name="Vijverberg K."/>
            <person name="Xiong W."/>
            <person name="Schranz E."/>
        </authorList>
    </citation>
    <scope>NUCLEOTIDE SEQUENCE</scope>
</reference>
<evidence type="ECO:0000313" key="3">
    <source>
        <dbReference type="Proteomes" id="UP001177003"/>
    </source>
</evidence>
<name>A0AA35YQJ9_LACSI</name>
<dbReference type="GO" id="GO:0042138">
    <property type="term" value="P:meiotic DNA double-strand break formation"/>
    <property type="evidence" value="ECO:0007669"/>
    <property type="project" value="InterPro"/>
</dbReference>
<evidence type="ECO:0000313" key="2">
    <source>
        <dbReference type="EMBL" id="CAI9278294.1"/>
    </source>
</evidence>
<dbReference type="AlphaFoldDB" id="A0AA35YQJ9"/>
<dbReference type="GO" id="GO:0030674">
    <property type="term" value="F:protein-macromolecule adaptor activity"/>
    <property type="evidence" value="ECO:0007669"/>
    <property type="project" value="TreeGrafter"/>
</dbReference>
<feature type="transmembrane region" description="Helical" evidence="1">
    <location>
        <begin position="7"/>
        <end position="27"/>
    </location>
</feature>
<dbReference type="GO" id="GO:0007131">
    <property type="term" value="P:reciprocal meiotic recombination"/>
    <property type="evidence" value="ECO:0007669"/>
    <property type="project" value="TreeGrafter"/>
</dbReference>
<dbReference type="PANTHER" id="PTHR36722">
    <property type="entry name" value="TYPE 2 DNA TOPOISOMERASE 6 SUBUNIT B-LIKE"/>
    <property type="match status" value="1"/>
</dbReference>
<dbReference type="InterPro" id="IPR034566">
    <property type="entry name" value="MTOPVIB_plant"/>
</dbReference>